<dbReference type="InterPro" id="IPR004477">
    <property type="entry name" value="ComEC_N"/>
</dbReference>
<dbReference type="AlphaFoldDB" id="A0A1L6MV10"/>
<keyword evidence="1" id="KW-0812">Transmembrane</keyword>
<evidence type="ECO:0000313" key="4">
    <source>
        <dbReference type="Proteomes" id="UP000185544"/>
    </source>
</evidence>
<dbReference type="Pfam" id="PF03772">
    <property type="entry name" value="Competence"/>
    <property type="match status" value="1"/>
</dbReference>
<gene>
    <name evidence="3" type="ORF">BCY86_00440</name>
</gene>
<keyword evidence="1" id="KW-1133">Transmembrane helix</keyword>
<dbReference type="OrthoDB" id="9790149at2"/>
<feature type="transmembrane region" description="Helical" evidence="1">
    <location>
        <begin position="59"/>
        <end position="78"/>
    </location>
</feature>
<proteinExistence type="predicted"/>
<accession>A0A1L6MV10</accession>
<name>A0A1L6MV10_9BACT</name>
<dbReference type="EMBL" id="CP016908">
    <property type="protein sequence ID" value="APR99311.1"/>
    <property type="molecule type" value="Genomic_DNA"/>
</dbReference>
<dbReference type="Proteomes" id="UP000185544">
    <property type="component" value="Chromosome"/>
</dbReference>
<evidence type="ECO:0000313" key="3">
    <source>
        <dbReference type="EMBL" id="APR99311.1"/>
    </source>
</evidence>
<protein>
    <recommendedName>
        <fullName evidence="2">ComEC/Rec2-related protein domain-containing protein</fullName>
    </recommendedName>
</protein>
<evidence type="ECO:0000256" key="1">
    <source>
        <dbReference type="SAM" id="Phobius"/>
    </source>
</evidence>
<dbReference type="STRING" id="1882918.BCY86_00440"/>
<keyword evidence="4" id="KW-1185">Reference proteome</keyword>
<keyword evidence="1" id="KW-0472">Membrane</keyword>
<sequence length="88" mass="9626">MARALVLGETDIPTEDTTTFCASGAIHLFAISGLHSTLITLKGGLVLRKLLSCLGRIVAVYNTYHAEVIAWITLAWLYPAFQEHMDPP</sequence>
<feature type="domain" description="ComEC/Rec2-related protein" evidence="2">
    <location>
        <begin position="5"/>
        <end position="80"/>
    </location>
</feature>
<feature type="transmembrane region" description="Helical" evidence="1">
    <location>
        <begin position="25"/>
        <end position="47"/>
    </location>
</feature>
<reference evidence="3 4" key="1">
    <citation type="submission" date="2016-08" db="EMBL/GenBank/DDBJ databases">
        <title>Identification and validation of antigenic proteins from Pajaroellobacter abortibovis using de-novo genome sequence assembly and reverse vaccinology.</title>
        <authorList>
            <person name="Welly B.T."/>
            <person name="Miller M.R."/>
            <person name="Stott J.L."/>
            <person name="Blanchard M.T."/>
            <person name="Islas-Trejo A.D."/>
            <person name="O'Rourke S.M."/>
            <person name="Young A.E."/>
            <person name="Medrano J.F."/>
            <person name="Van Eenennaam A.L."/>
        </authorList>
    </citation>
    <scope>NUCLEOTIDE SEQUENCE [LARGE SCALE GENOMIC DNA]</scope>
    <source>
        <strain evidence="3 4">BTF92-0548A/99-0131</strain>
    </source>
</reference>
<organism evidence="3 4">
    <name type="scientific">Pajaroellobacter abortibovis</name>
    <dbReference type="NCBI Taxonomy" id="1882918"/>
    <lineage>
        <taxon>Bacteria</taxon>
        <taxon>Pseudomonadati</taxon>
        <taxon>Myxococcota</taxon>
        <taxon>Polyangia</taxon>
        <taxon>Polyangiales</taxon>
        <taxon>Polyangiaceae</taxon>
    </lineage>
</organism>
<dbReference type="KEGG" id="pabo:BCY86_00440"/>
<evidence type="ECO:0000259" key="2">
    <source>
        <dbReference type="Pfam" id="PF03772"/>
    </source>
</evidence>